<proteinExistence type="predicted"/>
<evidence type="ECO:0000313" key="1">
    <source>
        <dbReference type="EMBL" id="KAK2571110.1"/>
    </source>
</evidence>
<gene>
    <name evidence="1" type="ORF">P5673_003670</name>
</gene>
<reference evidence="1" key="1">
    <citation type="journal article" date="2023" name="G3 (Bethesda)">
        <title>Whole genome assembly and annotation of the endangered Caribbean coral Acropora cervicornis.</title>
        <authorList>
            <person name="Selwyn J.D."/>
            <person name="Vollmer S.V."/>
        </authorList>
    </citation>
    <scope>NUCLEOTIDE SEQUENCE</scope>
    <source>
        <strain evidence="1">K2</strain>
    </source>
</reference>
<sequence>VLLLNRRSSLFYKSAFGQEQTLSAEKDIILKQTAFRGILKKGACRCSPQICKNKNVCQMETRAVDVSFGFWL</sequence>
<organism evidence="1 2">
    <name type="scientific">Acropora cervicornis</name>
    <name type="common">Staghorn coral</name>
    <dbReference type="NCBI Taxonomy" id="6130"/>
    <lineage>
        <taxon>Eukaryota</taxon>
        <taxon>Metazoa</taxon>
        <taxon>Cnidaria</taxon>
        <taxon>Anthozoa</taxon>
        <taxon>Hexacorallia</taxon>
        <taxon>Scleractinia</taxon>
        <taxon>Astrocoeniina</taxon>
        <taxon>Acroporidae</taxon>
        <taxon>Acropora</taxon>
    </lineage>
</organism>
<dbReference type="EMBL" id="JARQWQ010000006">
    <property type="protein sequence ID" value="KAK2571110.1"/>
    <property type="molecule type" value="Genomic_DNA"/>
</dbReference>
<reference evidence="1" key="2">
    <citation type="journal article" date="2023" name="Science">
        <title>Genomic signatures of disease resistance in endangered staghorn corals.</title>
        <authorList>
            <person name="Vollmer S.V."/>
            <person name="Selwyn J.D."/>
            <person name="Despard B.A."/>
            <person name="Roesel C.L."/>
        </authorList>
    </citation>
    <scope>NUCLEOTIDE SEQUENCE</scope>
    <source>
        <strain evidence="1">K2</strain>
    </source>
</reference>
<dbReference type="Proteomes" id="UP001249851">
    <property type="component" value="Unassembled WGS sequence"/>
</dbReference>
<name>A0AAD9R141_ACRCE</name>
<evidence type="ECO:0000313" key="2">
    <source>
        <dbReference type="Proteomes" id="UP001249851"/>
    </source>
</evidence>
<dbReference type="AlphaFoldDB" id="A0AAD9R141"/>
<comment type="caution">
    <text evidence="1">The sequence shown here is derived from an EMBL/GenBank/DDBJ whole genome shotgun (WGS) entry which is preliminary data.</text>
</comment>
<accession>A0AAD9R141</accession>
<feature type="non-terminal residue" evidence="1">
    <location>
        <position position="1"/>
    </location>
</feature>
<protein>
    <submittedName>
        <fullName evidence="1">Uncharacterized protein</fullName>
    </submittedName>
</protein>
<keyword evidence="2" id="KW-1185">Reference proteome</keyword>